<dbReference type="GO" id="GO:0005829">
    <property type="term" value="C:cytosol"/>
    <property type="evidence" value="ECO:0007669"/>
    <property type="project" value="TreeGrafter"/>
</dbReference>
<dbReference type="GO" id="GO:0046872">
    <property type="term" value="F:metal ion binding"/>
    <property type="evidence" value="ECO:0007669"/>
    <property type="project" value="UniProtKB-KW"/>
</dbReference>
<comment type="similarity">
    <text evidence="1 13">Belongs to the class-II aminoacyl-tRNA synthetase family.</text>
</comment>
<dbReference type="EMBL" id="VLJN01000045">
    <property type="protein sequence ID" value="TWG80372.1"/>
    <property type="molecule type" value="Genomic_DNA"/>
</dbReference>
<dbReference type="GO" id="GO:0006435">
    <property type="term" value="P:threonyl-tRNA aminoacylation"/>
    <property type="evidence" value="ECO:0007669"/>
    <property type="project" value="UniProtKB-UniRule"/>
</dbReference>
<dbReference type="PRINTS" id="PR01047">
    <property type="entry name" value="TRNASYNTHTHR"/>
</dbReference>
<dbReference type="Pfam" id="PF03129">
    <property type="entry name" value="HGTP_anticodon"/>
    <property type="match status" value="1"/>
</dbReference>
<dbReference type="PANTHER" id="PTHR11451">
    <property type="entry name" value="THREONINE-TRNA LIGASE"/>
    <property type="match status" value="1"/>
</dbReference>
<sequence>MIAITLPDGSRREFPQPVTVAEVAQSIGAGLAKAALAGKVDGRLVDTSYRIEQDASLAIVTDKDPEGLEVIRHSTAHLLAYAVKSLYPDAQVTIGPVIDNGFYYDFAYKRPFTPEDLAAIEKKMAELARKDEKVTREVWDRDEAVKLFESMGEKYKAEIIASIPQGEEIGLYREGEFVDLCRGPHVPSTGKLKVFKLMKVAGAYWRGDANNEMLQRIYGTAWAKKEDQDAYLHMLEEAEKRDHRKLGKLLDLFHLQDEAPGMVFWHPKGWQIWQSVEQYLRKRLAEAGYEEVRTPQVLDRTFWERSGHWQNYKENMFVTESEKRDYAIKPMNCPGHVQIFNHGLRSYRELAEFGACHRNEPSGALHGLMRVRGFVQDDAHIFCTEEQIVAEAKAFNELAFSVYEDFGFKDVRVKLSLRPEKRAGTDEVWDHAEEGLRIALRACGVDWEELPGEGAFYGPKVEYHIRDAIGRSWQCGTLQLDMVLPERLGADYVAEDNSRKRPVMLHRAILGSFERFLGILLENHAGALPAWLAPDQVVVMNIADSSAEYAENVVQLLQKQGFRAKADLRNEKITYKIREHSLQKVPYLIVVGDKEREANQVAVRARGNVDLGVMPVSAFVERLQNDVATKA</sequence>
<evidence type="ECO:0000256" key="3">
    <source>
        <dbReference type="ARBA" id="ARBA00022555"/>
    </source>
</evidence>
<accession>A0A562B5C5</accession>
<evidence type="ECO:0000256" key="6">
    <source>
        <dbReference type="ARBA" id="ARBA00022741"/>
    </source>
</evidence>
<evidence type="ECO:0000256" key="2">
    <source>
        <dbReference type="ARBA" id="ARBA00022490"/>
    </source>
</evidence>
<dbReference type="FunFam" id="3.40.50.800:FF:000001">
    <property type="entry name" value="Threonine--tRNA ligase"/>
    <property type="match status" value="1"/>
</dbReference>
<dbReference type="InterPro" id="IPR047246">
    <property type="entry name" value="ThrRS_anticodon"/>
</dbReference>
<dbReference type="Gene3D" id="3.10.20.30">
    <property type="match status" value="1"/>
</dbReference>
<evidence type="ECO:0000256" key="12">
    <source>
        <dbReference type="ARBA" id="ARBA00049515"/>
    </source>
</evidence>
<dbReference type="GO" id="GO:0000049">
    <property type="term" value="F:tRNA binding"/>
    <property type="evidence" value="ECO:0007669"/>
    <property type="project" value="UniProtKB-KW"/>
</dbReference>
<feature type="binding site" evidence="13">
    <location>
        <position position="333"/>
    </location>
    <ligand>
        <name>Zn(2+)</name>
        <dbReference type="ChEBI" id="CHEBI:29105"/>
        <note>catalytic</note>
    </ligand>
</feature>
<dbReference type="SUPFAM" id="SSF81271">
    <property type="entry name" value="TGS-like"/>
    <property type="match status" value="1"/>
</dbReference>
<gene>
    <name evidence="13" type="primary">thrS</name>
    <name evidence="16" type="ORF">L602_000500000180</name>
</gene>
<dbReference type="InterPro" id="IPR002314">
    <property type="entry name" value="aa-tRNA-synt_IIb"/>
</dbReference>
<evidence type="ECO:0000256" key="4">
    <source>
        <dbReference type="ARBA" id="ARBA00022598"/>
    </source>
</evidence>
<dbReference type="Pfam" id="PF00587">
    <property type="entry name" value="tRNA-synt_2b"/>
    <property type="match status" value="1"/>
</dbReference>
<dbReference type="InterPro" id="IPR002320">
    <property type="entry name" value="Thr-tRNA-ligase_IIa"/>
</dbReference>
<dbReference type="Gene3D" id="3.30.930.10">
    <property type="entry name" value="Bira Bifunctional Protein, Domain 2"/>
    <property type="match status" value="1"/>
</dbReference>
<evidence type="ECO:0000256" key="11">
    <source>
        <dbReference type="ARBA" id="ARBA00023146"/>
    </source>
</evidence>
<dbReference type="Gene3D" id="3.40.50.800">
    <property type="entry name" value="Anticodon-binding domain"/>
    <property type="match status" value="1"/>
</dbReference>
<dbReference type="InterPro" id="IPR045864">
    <property type="entry name" value="aa-tRNA-synth_II/BPL/LPL"/>
</dbReference>
<proteinExistence type="inferred from homology"/>
<dbReference type="Gene3D" id="3.30.980.10">
    <property type="entry name" value="Threonyl-trna Synthetase, Chain A, domain 2"/>
    <property type="match status" value="1"/>
</dbReference>
<dbReference type="CDD" id="cd00771">
    <property type="entry name" value="ThrRS_core"/>
    <property type="match status" value="1"/>
</dbReference>
<dbReference type="InterPro" id="IPR033728">
    <property type="entry name" value="ThrRS_core"/>
</dbReference>
<evidence type="ECO:0000256" key="7">
    <source>
        <dbReference type="ARBA" id="ARBA00022833"/>
    </source>
</evidence>
<dbReference type="PANTHER" id="PTHR11451:SF44">
    <property type="entry name" value="THREONINE--TRNA LIGASE, CHLOROPLASTIC_MITOCHONDRIAL 2"/>
    <property type="match status" value="1"/>
</dbReference>
<dbReference type="AlphaFoldDB" id="A0A562B5C5"/>
<evidence type="ECO:0000313" key="17">
    <source>
        <dbReference type="Proteomes" id="UP000318141"/>
    </source>
</evidence>
<dbReference type="InterPro" id="IPR012947">
    <property type="entry name" value="tRNA_SAD"/>
</dbReference>
<keyword evidence="5 13" id="KW-0479">Metal-binding</keyword>
<evidence type="ECO:0000256" key="9">
    <source>
        <dbReference type="ARBA" id="ARBA00022884"/>
    </source>
</evidence>
<dbReference type="GO" id="GO:0005524">
    <property type="term" value="F:ATP binding"/>
    <property type="evidence" value="ECO:0007669"/>
    <property type="project" value="UniProtKB-UniRule"/>
</dbReference>
<comment type="caution">
    <text evidence="13">Lacks conserved residue(s) required for the propagation of feature annotation.</text>
</comment>
<dbReference type="InterPro" id="IPR018163">
    <property type="entry name" value="Thr/Ala-tRNA-synth_IIc_edit"/>
</dbReference>
<dbReference type="HAMAP" id="MF_00184">
    <property type="entry name" value="Thr_tRNA_synth"/>
    <property type="match status" value="1"/>
</dbReference>
<dbReference type="InterPro" id="IPR036621">
    <property type="entry name" value="Anticodon-bd_dom_sf"/>
</dbReference>
<keyword evidence="3 13" id="KW-0820">tRNA-binding</keyword>
<keyword evidence="4 13" id="KW-0436">Ligase</keyword>
<keyword evidence="8 13" id="KW-0067">ATP-binding</keyword>
<dbReference type="NCBIfam" id="TIGR00418">
    <property type="entry name" value="thrS"/>
    <property type="match status" value="1"/>
</dbReference>
<evidence type="ECO:0000313" key="16">
    <source>
        <dbReference type="EMBL" id="TWG80372.1"/>
    </source>
</evidence>
<dbReference type="Gene3D" id="3.30.54.20">
    <property type="match status" value="1"/>
</dbReference>
<dbReference type="GO" id="GO:0004829">
    <property type="term" value="F:threonine-tRNA ligase activity"/>
    <property type="evidence" value="ECO:0007669"/>
    <property type="project" value="UniProtKB-UniRule"/>
</dbReference>
<comment type="subunit">
    <text evidence="13">Homodimer.</text>
</comment>
<evidence type="ECO:0000256" key="8">
    <source>
        <dbReference type="ARBA" id="ARBA00022840"/>
    </source>
</evidence>
<dbReference type="CDD" id="cd00860">
    <property type="entry name" value="ThrRS_anticodon"/>
    <property type="match status" value="1"/>
</dbReference>
<dbReference type="PROSITE" id="PS50862">
    <property type="entry name" value="AA_TRNA_LIGASE_II"/>
    <property type="match status" value="1"/>
</dbReference>
<dbReference type="Proteomes" id="UP000318141">
    <property type="component" value="Unassembled WGS sequence"/>
</dbReference>
<evidence type="ECO:0000256" key="10">
    <source>
        <dbReference type="ARBA" id="ARBA00022917"/>
    </source>
</evidence>
<keyword evidence="9 13" id="KW-0694">RNA-binding</keyword>
<dbReference type="SUPFAM" id="SSF55186">
    <property type="entry name" value="ThrRS/AlaRS common domain"/>
    <property type="match status" value="1"/>
</dbReference>
<dbReference type="Pfam" id="PF02824">
    <property type="entry name" value="TGS"/>
    <property type="match status" value="1"/>
</dbReference>
<evidence type="ECO:0000259" key="15">
    <source>
        <dbReference type="PROSITE" id="PS51880"/>
    </source>
</evidence>
<dbReference type="SUPFAM" id="SSF52954">
    <property type="entry name" value="Class II aaRS ABD-related"/>
    <property type="match status" value="1"/>
</dbReference>
<evidence type="ECO:0000256" key="13">
    <source>
        <dbReference type="HAMAP-Rule" id="MF_00184"/>
    </source>
</evidence>
<dbReference type="SMART" id="SM00863">
    <property type="entry name" value="tRNA_SAD"/>
    <property type="match status" value="1"/>
</dbReference>
<dbReference type="OrthoDB" id="9802304at2"/>
<keyword evidence="7 13" id="KW-0862">Zinc</keyword>
<evidence type="ECO:0000259" key="14">
    <source>
        <dbReference type="PROSITE" id="PS50862"/>
    </source>
</evidence>
<dbReference type="FunFam" id="3.30.930.10:FF:000002">
    <property type="entry name" value="Threonine--tRNA ligase"/>
    <property type="match status" value="1"/>
</dbReference>
<feature type="domain" description="Aminoacyl-transfer RNA synthetases class-II family profile" evidence="14">
    <location>
        <begin position="261"/>
        <end position="529"/>
    </location>
</feature>
<keyword evidence="2 13" id="KW-0963">Cytoplasm</keyword>
<feature type="binding site" evidence="13">
    <location>
        <position position="380"/>
    </location>
    <ligand>
        <name>Zn(2+)</name>
        <dbReference type="ChEBI" id="CHEBI:29105"/>
        <note>catalytic</note>
    </ligand>
</feature>
<evidence type="ECO:0000256" key="1">
    <source>
        <dbReference type="ARBA" id="ARBA00008226"/>
    </source>
</evidence>
<dbReference type="PROSITE" id="PS51880">
    <property type="entry name" value="TGS"/>
    <property type="match status" value="1"/>
</dbReference>
<dbReference type="InterPro" id="IPR012675">
    <property type="entry name" value="Beta-grasp_dom_sf"/>
</dbReference>
<dbReference type="Pfam" id="PF07973">
    <property type="entry name" value="tRNA_SAD"/>
    <property type="match status" value="1"/>
</dbReference>
<comment type="caution">
    <text evidence="16">The sequence shown here is derived from an EMBL/GenBank/DDBJ whole genome shotgun (WGS) entry which is preliminary data.</text>
</comment>
<dbReference type="InterPro" id="IPR006195">
    <property type="entry name" value="aa-tRNA-synth_II"/>
</dbReference>
<dbReference type="SUPFAM" id="SSF55681">
    <property type="entry name" value="Class II aaRS and biotin synthetases"/>
    <property type="match status" value="1"/>
</dbReference>
<comment type="cofactor">
    <cofactor evidence="13">
        <name>Zn(2+)</name>
        <dbReference type="ChEBI" id="CHEBI:29105"/>
    </cofactor>
    <text evidence="13">Binds 1 zinc ion per subunit.</text>
</comment>
<organism evidence="16 17">
    <name type="scientific">Cupriavidus gilardii J11</name>
    <dbReference type="NCBI Taxonomy" id="936133"/>
    <lineage>
        <taxon>Bacteria</taxon>
        <taxon>Pseudomonadati</taxon>
        <taxon>Pseudomonadota</taxon>
        <taxon>Betaproteobacteria</taxon>
        <taxon>Burkholderiales</taxon>
        <taxon>Burkholderiaceae</taxon>
        <taxon>Cupriavidus</taxon>
    </lineage>
</organism>
<protein>
    <recommendedName>
        <fullName evidence="13">Threonine--tRNA ligase</fullName>
        <ecNumber evidence="13">6.1.1.3</ecNumber>
    </recommendedName>
    <alternativeName>
        <fullName evidence="13">Threonyl-tRNA synthetase</fullName>
        <shortName evidence="13">ThrRS</shortName>
    </alternativeName>
</protein>
<reference evidence="16 17" key="1">
    <citation type="submission" date="2019-07" db="EMBL/GenBank/DDBJ databases">
        <title>Genome sequencing of lignin-degrading bacterial isolates.</title>
        <authorList>
            <person name="Gladden J."/>
        </authorList>
    </citation>
    <scope>NUCLEOTIDE SEQUENCE [LARGE SCALE GENOMIC DNA]</scope>
    <source>
        <strain evidence="16 17">J11</strain>
    </source>
</reference>
<evidence type="ECO:0000256" key="5">
    <source>
        <dbReference type="ARBA" id="ARBA00022723"/>
    </source>
</evidence>
<comment type="catalytic activity">
    <reaction evidence="12 13">
        <text>tRNA(Thr) + L-threonine + ATP = L-threonyl-tRNA(Thr) + AMP + diphosphate + H(+)</text>
        <dbReference type="Rhea" id="RHEA:24624"/>
        <dbReference type="Rhea" id="RHEA-COMP:9670"/>
        <dbReference type="Rhea" id="RHEA-COMP:9704"/>
        <dbReference type="ChEBI" id="CHEBI:15378"/>
        <dbReference type="ChEBI" id="CHEBI:30616"/>
        <dbReference type="ChEBI" id="CHEBI:33019"/>
        <dbReference type="ChEBI" id="CHEBI:57926"/>
        <dbReference type="ChEBI" id="CHEBI:78442"/>
        <dbReference type="ChEBI" id="CHEBI:78534"/>
        <dbReference type="ChEBI" id="CHEBI:456215"/>
        <dbReference type="EC" id="6.1.1.3"/>
    </reaction>
</comment>
<keyword evidence="17" id="KW-1185">Reference proteome</keyword>
<comment type="subcellular location">
    <subcellularLocation>
        <location evidence="13">Cytoplasm</location>
    </subcellularLocation>
</comment>
<dbReference type="InterPro" id="IPR012676">
    <property type="entry name" value="TGS-like"/>
</dbReference>
<dbReference type="InterPro" id="IPR004154">
    <property type="entry name" value="Anticodon-bd"/>
</dbReference>
<keyword evidence="11 13" id="KW-0030">Aminoacyl-tRNA synthetase</keyword>
<dbReference type="EC" id="6.1.1.3" evidence="13"/>
<name>A0A562B5C5_9BURK</name>
<dbReference type="FunFam" id="3.30.54.20:FF:000002">
    <property type="entry name" value="Threonine--tRNA ligase"/>
    <property type="match status" value="1"/>
</dbReference>
<keyword evidence="6 13" id="KW-0547">Nucleotide-binding</keyword>
<dbReference type="FunFam" id="3.30.980.10:FF:000005">
    <property type="entry name" value="Threonyl-tRNA synthetase, mitochondrial"/>
    <property type="match status" value="1"/>
</dbReference>
<dbReference type="CDD" id="cd01667">
    <property type="entry name" value="TGS_ThrRS"/>
    <property type="match status" value="1"/>
</dbReference>
<feature type="domain" description="TGS" evidence="15">
    <location>
        <begin position="1"/>
        <end position="61"/>
    </location>
</feature>
<dbReference type="FunFam" id="3.10.20.30:FF:000005">
    <property type="entry name" value="Threonine--tRNA ligase"/>
    <property type="match status" value="1"/>
</dbReference>
<keyword evidence="10 13" id="KW-0648">Protein biosynthesis</keyword>
<feature type="binding site" evidence="13">
    <location>
        <position position="506"/>
    </location>
    <ligand>
        <name>Zn(2+)</name>
        <dbReference type="ChEBI" id="CHEBI:29105"/>
        <note>catalytic</note>
    </ligand>
</feature>
<dbReference type="InterPro" id="IPR004095">
    <property type="entry name" value="TGS"/>
</dbReference>